<dbReference type="Proteomes" id="UP000048600">
    <property type="component" value="Unassembled WGS sequence"/>
</dbReference>
<protein>
    <submittedName>
        <fullName evidence="2">Uncharacterized protein</fullName>
    </submittedName>
</protein>
<sequence>MSASAAVADENEFAAWPNSAASPSQAAAAASVGPEPAPANINAELTSGGNTRKLITPSLPQLDVPGPSPPVTTNLRWLNTHSPILPARSSAAVPPA</sequence>
<feature type="compositionally biased region" description="Low complexity" evidence="1">
    <location>
        <begin position="16"/>
        <end position="34"/>
    </location>
</feature>
<dbReference type="EMBL" id="CHKL01000509">
    <property type="protein sequence ID" value="COW90997.1"/>
    <property type="molecule type" value="Genomic_DNA"/>
</dbReference>
<feature type="region of interest" description="Disordered" evidence="1">
    <location>
        <begin position="16"/>
        <end position="70"/>
    </location>
</feature>
<accession>A0A655JGV7</accession>
<evidence type="ECO:0000256" key="1">
    <source>
        <dbReference type="SAM" id="MobiDB-lite"/>
    </source>
</evidence>
<proteinExistence type="predicted"/>
<reference evidence="2 3" key="1">
    <citation type="submission" date="2015-03" db="EMBL/GenBank/DDBJ databases">
        <authorList>
            <consortium name="Pathogen Informatics"/>
        </authorList>
    </citation>
    <scope>NUCLEOTIDE SEQUENCE [LARGE SCALE GENOMIC DNA]</scope>
    <source>
        <strain evidence="2 3">P00601463</strain>
    </source>
</reference>
<evidence type="ECO:0000313" key="3">
    <source>
        <dbReference type="Proteomes" id="UP000048600"/>
    </source>
</evidence>
<evidence type="ECO:0000313" key="2">
    <source>
        <dbReference type="EMBL" id="COW90997.1"/>
    </source>
</evidence>
<organism evidence="2 3">
    <name type="scientific">Mycobacterium tuberculosis</name>
    <dbReference type="NCBI Taxonomy" id="1773"/>
    <lineage>
        <taxon>Bacteria</taxon>
        <taxon>Bacillati</taxon>
        <taxon>Actinomycetota</taxon>
        <taxon>Actinomycetes</taxon>
        <taxon>Mycobacteriales</taxon>
        <taxon>Mycobacteriaceae</taxon>
        <taxon>Mycobacterium</taxon>
        <taxon>Mycobacterium tuberculosis complex</taxon>
    </lineage>
</organism>
<name>A0A655JGV7_MYCTX</name>
<gene>
    <name evidence="2" type="ORF">ERS007741_03404</name>
</gene>
<dbReference type="AlphaFoldDB" id="A0A655JGV7"/>